<dbReference type="PANTHER" id="PTHR13395">
    <property type="entry name" value="SISTER CHROMATID COHESION PROTEIN DCC1-RELATED"/>
    <property type="match status" value="1"/>
</dbReference>
<dbReference type="Proteomes" id="UP000095300">
    <property type="component" value="Unassembled WGS sequence"/>
</dbReference>
<keyword evidence="3" id="KW-0235">DNA replication</keyword>
<proteinExistence type="inferred from homology"/>
<dbReference type="GO" id="GO:0034088">
    <property type="term" value="P:maintenance of mitotic sister chromatid cohesion"/>
    <property type="evidence" value="ECO:0007669"/>
    <property type="project" value="TreeGrafter"/>
</dbReference>
<dbReference type="OrthoDB" id="5199543at2759"/>
<gene>
    <name evidence="4" type="primary">106096374</name>
</gene>
<evidence type="ECO:0000256" key="2">
    <source>
        <dbReference type="ARBA" id="ARBA00017682"/>
    </source>
</evidence>
<dbReference type="PANTHER" id="PTHR13395:SF6">
    <property type="entry name" value="SISTER CHROMATID COHESION PROTEIN DCC1"/>
    <property type="match status" value="1"/>
</dbReference>
<dbReference type="VEuPathDB" id="VectorBase:SCAU002558"/>
<dbReference type="GO" id="GO:0006260">
    <property type="term" value="P:DNA replication"/>
    <property type="evidence" value="ECO:0007669"/>
    <property type="project" value="UniProtKB-KW"/>
</dbReference>
<evidence type="ECO:0000256" key="3">
    <source>
        <dbReference type="ARBA" id="ARBA00022705"/>
    </source>
</evidence>
<dbReference type="GO" id="GO:0000775">
    <property type="term" value="C:chromosome, centromeric region"/>
    <property type="evidence" value="ECO:0007669"/>
    <property type="project" value="TreeGrafter"/>
</dbReference>
<protein>
    <recommendedName>
        <fullName evidence="2">Sister chromatid cohesion protein DCC1</fullName>
    </recommendedName>
</protein>
<dbReference type="GO" id="GO:0031390">
    <property type="term" value="C:Ctf18 RFC-like complex"/>
    <property type="evidence" value="ECO:0007669"/>
    <property type="project" value="InterPro"/>
</dbReference>
<organism evidence="4 5">
    <name type="scientific">Stomoxys calcitrans</name>
    <name type="common">Stable fly</name>
    <name type="synonym">Conops calcitrans</name>
    <dbReference type="NCBI Taxonomy" id="35570"/>
    <lineage>
        <taxon>Eukaryota</taxon>
        <taxon>Metazoa</taxon>
        <taxon>Ecdysozoa</taxon>
        <taxon>Arthropoda</taxon>
        <taxon>Hexapoda</taxon>
        <taxon>Insecta</taxon>
        <taxon>Pterygota</taxon>
        <taxon>Neoptera</taxon>
        <taxon>Endopterygota</taxon>
        <taxon>Diptera</taxon>
        <taxon>Brachycera</taxon>
        <taxon>Muscomorpha</taxon>
        <taxon>Muscoidea</taxon>
        <taxon>Muscidae</taxon>
        <taxon>Stomoxys</taxon>
    </lineage>
</organism>
<comment type="similarity">
    <text evidence="1">Belongs to the DCC1 family.</text>
</comment>
<dbReference type="KEGG" id="scac:106096374"/>
<sequence>MEDVMEEPSHMEVEQDDELYYRTLEDVKGIIKHAKLDERNLTHITQAIYYPSAEIISDNLKLLELDDHMIKQIHEGKSLFFKGGHNEKVVLCTDEKTYDIKAAEISNSLLLVPELKYAAATSTSPLKSPRTGNNTSLERSLNDSADDDLLMERTLEQKKILKIFHEYFECREIRPRFRKLGDLLQLTRYAGPEHEEFIDRKLLFTFDQLLDTIQCSRKQFLEGLKQYRAMEFEGWMRVLECEYEYRIVNLMVGIISENSWPLDEVEREETINALEGIAPKQIVEGLFDLYTIATEGKENRFTYKEELVARIVAQNILQPGLKFRVDEFLSTWQEAVPEGMKCDEKYLRGLGIFDKEGAVPCIRSLAEDNLPLNIHDRMRLLFKTKSKWTLEEIEPYIECFTTPVLSVSTLMAKHARSLMENGVRYYVTKH</sequence>
<dbReference type="Pfam" id="PF09724">
    <property type="entry name" value="Dcc1"/>
    <property type="match status" value="1"/>
</dbReference>
<evidence type="ECO:0000256" key="1">
    <source>
        <dbReference type="ARBA" id="ARBA00007017"/>
    </source>
</evidence>
<dbReference type="InterPro" id="IPR019128">
    <property type="entry name" value="Dcc1"/>
</dbReference>
<evidence type="ECO:0000313" key="4">
    <source>
        <dbReference type="EnsemblMetazoa" id="SCAU002558-PA"/>
    </source>
</evidence>
<evidence type="ECO:0000313" key="5">
    <source>
        <dbReference type="Proteomes" id="UP000095300"/>
    </source>
</evidence>
<name>A0A1I8NW80_STOCA</name>
<dbReference type="STRING" id="35570.A0A1I8NW80"/>
<dbReference type="EnsemblMetazoa" id="SCAU002558-RA">
    <property type="protein sequence ID" value="SCAU002558-PA"/>
    <property type="gene ID" value="SCAU002558"/>
</dbReference>
<reference evidence="4" key="1">
    <citation type="submission" date="2020-05" db="UniProtKB">
        <authorList>
            <consortium name="EnsemblMetazoa"/>
        </authorList>
    </citation>
    <scope>IDENTIFICATION</scope>
    <source>
        <strain evidence="4">USDA</strain>
    </source>
</reference>
<dbReference type="GO" id="GO:0000785">
    <property type="term" value="C:chromatin"/>
    <property type="evidence" value="ECO:0007669"/>
    <property type="project" value="TreeGrafter"/>
</dbReference>
<dbReference type="AlphaFoldDB" id="A0A1I8NW80"/>
<accession>A0A1I8NW80</accession>
<keyword evidence="5" id="KW-1185">Reference proteome</keyword>